<evidence type="ECO:0000313" key="3">
    <source>
        <dbReference type="Proteomes" id="UP000708208"/>
    </source>
</evidence>
<evidence type="ECO:0000256" key="1">
    <source>
        <dbReference type="SAM" id="Phobius"/>
    </source>
</evidence>
<keyword evidence="1" id="KW-0472">Membrane</keyword>
<proteinExistence type="predicted"/>
<keyword evidence="1" id="KW-0812">Transmembrane</keyword>
<evidence type="ECO:0000313" key="2">
    <source>
        <dbReference type="EMBL" id="CAG7717301.1"/>
    </source>
</evidence>
<feature type="transmembrane region" description="Helical" evidence="1">
    <location>
        <begin position="355"/>
        <end position="374"/>
    </location>
</feature>
<keyword evidence="3" id="KW-1185">Reference proteome</keyword>
<dbReference type="OrthoDB" id="8299140at2759"/>
<feature type="transmembrane region" description="Helical" evidence="1">
    <location>
        <begin position="668"/>
        <end position="689"/>
    </location>
</feature>
<dbReference type="Proteomes" id="UP000708208">
    <property type="component" value="Unassembled WGS sequence"/>
</dbReference>
<comment type="caution">
    <text evidence="2">The sequence shown here is derived from an EMBL/GenBank/DDBJ whole genome shotgun (WGS) entry which is preliminary data.</text>
</comment>
<dbReference type="EMBL" id="CAJVCH010044681">
    <property type="protein sequence ID" value="CAG7717301.1"/>
    <property type="molecule type" value="Genomic_DNA"/>
</dbReference>
<accession>A0A8J2NLB7</accession>
<sequence>MFEIEIHLLFLIGMSQLRQLPVDADLVHVTYKDFSMWHNSYKDCLLLVYTPQALLENLSVSTVPIVYNIGMNNAFRKGAILHNVARFSKHIKCQAVFLLFINAIDGNPRRRIAWFESSIAFLSIKRYIPRVFLAFLENRNTPYNPQYFNYFLNAISPFEVRIFDVIYLNLTVQDFRSITIQNSFWISICLDCYRETKAIRRVHFERYIDNDNGFKNYAQTQYEKYLRNQAFWLVTFYRDADEPNLIQEVLSAGKEIFTNKNCRILGGNLLYFSEIIIIAAVTQKYSNFTFGNADKDFSKSEAANNYKRGFVSFDSLPTSPGFLPLRQDSLVFFTCYGIKSDFIYEIYRRPFQINLWIFILGFLIFTAGFLQIGLNPQRHSRYQVSMLAINTLLEQVDLDRSGIPSNKKFRMVMLTWLLTSVVLSNAYKGIITSDLTALKPTEGLETFEELMDVDIMIPLIGKFRNGLDFTRPKMNYTATEDDKSKGRAKLFRNGTRHMFLRASDVGWLFNDYAEVTLMRRREKYRSFNITMPDENYADKLMRIAKTLTMPLNGKIKRLEEHVSECDRIAYLDFESRILHFRVPQSRQTDLHTRPFVMGKEKILNANYGWSVSLTAGKFLMAFLRSVYDAGFFDLIDRRFTALRSTKSDLKFLANIPRCVEQLTMTSNFSSTLFFLYTILSGFCVIAFLLERFSSLIKYYSYLCTMTIF</sequence>
<gene>
    <name evidence="2" type="ORF">AFUS01_LOCUS6765</name>
</gene>
<reference evidence="2" key="1">
    <citation type="submission" date="2021-06" db="EMBL/GenBank/DDBJ databases">
        <authorList>
            <person name="Hodson N. C."/>
            <person name="Mongue J. A."/>
            <person name="Jaron S. K."/>
        </authorList>
    </citation>
    <scope>NUCLEOTIDE SEQUENCE</scope>
</reference>
<keyword evidence="1" id="KW-1133">Transmembrane helix</keyword>
<dbReference type="AlphaFoldDB" id="A0A8J2NLB7"/>
<organism evidence="2 3">
    <name type="scientific">Allacma fusca</name>
    <dbReference type="NCBI Taxonomy" id="39272"/>
    <lineage>
        <taxon>Eukaryota</taxon>
        <taxon>Metazoa</taxon>
        <taxon>Ecdysozoa</taxon>
        <taxon>Arthropoda</taxon>
        <taxon>Hexapoda</taxon>
        <taxon>Collembola</taxon>
        <taxon>Symphypleona</taxon>
        <taxon>Sminthuridae</taxon>
        <taxon>Allacma</taxon>
    </lineage>
</organism>
<protein>
    <submittedName>
        <fullName evidence="2">Uncharacterized protein</fullName>
    </submittedName>
</protein>
<name>A0A8J2NLB7_9HEXA</name>